<reference evidence="2 3" key="1">
    <citation type="submission" date="2023-08" db="EMBL/GenBank/DDBJ databases">
        <title>Black Yeasts Isolated from many extreme environments.</title>
        <authorList>
            <person name="Coleine C."/>
            <person name="Stajich J.E."/>
            <person name="Selbmann L."/>
        </authorList>
    </citation>
    <scope>NUCLEOTIDE SEQUENCE [LARGE SCALE GENOMIC DNA]</scope>
    <source>
        <strain evidence="2 3">CCFEE 5885</strain>
    </source>
</reference>
<feature type="compositionally biased region" description="Basic and acidic residues" evidence="1">
    <location>
        <begin position="58"/>
        <end position="72"/>
    </location>
</feature>
<dbReference type="Gene3D" id="3.30.200.20">
    <property type="entry name" value="Phosphorylase Kinase, domain 1"/>
    <property type="match status" value="1"/>
</dbReference>
<organism evidence="2 3">
    <name type="scientific">Lithohypha guttulata</name>
    <dbReference type="NCBI Taxonomy" id="1690604"/>
    <lineage>
        <taxon>Eukaryota</taxon>
        <taxon>Fungi</taxon>
        <taxon>Dikarya</taxon>
        <taxon>Ascomycota</taxon>
        <taxon>Pezizomycotina</taxon>
        <taxon>Eurotiomycetes</taxon>
        <taxon>Chaetothyriomycetidae</taxon>
        <taxon>Chaetothyriales</taxon>
        <taxon>Trichomeriaceae</taxon>
        <taxon>Lithohypha</taxon>
    </lineage>
</organism>
<dbReference type="EMBL" id="JAVRRG010000089">
    <property type="protein sequence ID" value="KAK5087471.1"/>
    <property type="molecule type" value="Genomic_DNA"/>
</dbReference>
<feature type="compositionally biased region" description="Polar residues" evidence="1">
    <location>
        <begin position="140"/>
        <end position="152"/>
    </location>
</feature>
<dbReference type="InterPro" id="IPR011009">
    <property type="entry name" value="Kinase-like_dom_sf"/>
</dbReference>
<comment type="caution">
    <text evidence="2">The sequence shown here is derived from an EMBL/GenBank/DDBJ whole genome shotgun (WGS) entry which is preliminary data.</text>
</comment>
<accession>A0ABR0K582</accession>
<dbReference type="Proteomes" id="UP001345013">
    <property type="component" value="Unassembled WGS sequence"/>
</dbReference>
<dbReference type="SUPFAM" id="SSF56112">
    <property type="entry name" value="Protein kinase-like (PK-like)"/>
    <property type="match status" value="1"/>
</dbReference>
<dbReference type="Pfam" id="PF12330">
    <property type="entry name" value="Haspin_kinase"/>
    <property type="match status" value="1"/>
</dbReference>
<protein>
    <recommendedName>
        <fullName evidence="4">Non-specific serine/threonine protein kinase</fullName>
    </recommendedName>
</protein>
<dbReference type="Gene3D" id="1.10.510.10">
    <property type="entry name" value="Transferase(Phosphotransferase) domain 1"/>
    <property type="match status" value="1"/>
</dbReference>
<sequence length="588" mass="65709">MIARAPLRLIQNEGLTHQKVQRTYGKKTKAATTMASAKEIFTATCDLEENLQRLTISDGKENTVQEGGKEVVEQPTDIMSRKVRPKKSYNQPSATPQRAATTTTACTATKSASKDRSKKSRAQNLPNSVKCTSEPDPLTGQRSGDDSATQEFASRYSDRNILSFEKYGKTIAKACDVKKVGEGTYSTPSQCSDGTTNAGDALYSTTILKMMPIAPPSQPDLEGQTLPHHIANELQTMQLMDSVHGFIRYRSLIVVKGTWPSNFLEAFRQFKNTCRKKAENEDPQTAYSEHQYYALIEMEDAGAELSDVIKRPSDFQIYDIFWQTAIHLSIAEAERQFEHRDLHVSNICVKPDITEECDDGGRIDVTQATVSTMTESPSMVLGLSNISVTLIDYTFSRLSLPPDSNYNEHGTKQTNFRAFVIEGDEYDSLLAKSLTSKEQKRIGNSGEKFEDRMQQLTYAKVAKVVDAAYEQAERDGKDYNATTKRRVAPWEQRVPRSNVCWLGYLLTCLLARAGKTAKTKYVVGSNLVAKAVQDDLRRKMLRLKELLLEEDIDRMLGSAADVVNVGMQKGWLSVEEVSAFKARLEEDS</sequence>
<keyword evidence="3" id="KW-1185">Reference proteome</keyword>
<evidence type="ECO:0008006" key="4">
    <source>
        <dbReference type="Google" id="ProtNLM"/>
    </source>
</evidence>
<feature type="region of interest" description="Disordered" evidence="1">
    <location>
        <begin position="58"/>
        <end position="152"/>
    </location>
</feature>
<dbReference type="PANTHER" id="PTHR24419:SF18">
    <property type="entry name" value="SERINE_THREONINE-PROTEIN KINASE HASPIN"/>
    <property type="match status" value="1"/>
</dbReference>
<evidence type="ECO:0000256" key="1">
    <source>
        <dbReference type="SAM" id="MobiDB-lite"/>
    </source>
</evidence>
<feature type="compositionally biased region" description="Low complexity" evidence="1">
    <location>
        <begin position="94"/>
        <end position="111"/>
    </location>
</feature>
<proteinExistence type="predicted"/>
<evidence type="ECO:0000313" key="3">
    <source>
        <dbReference type="Proteomes" id="UP001345013"/>
    </source>
</evidence>
<name>A0ABR0K582_9EURO</name>
<evidence type="ECO:0000313" key="2">
    <source>
        <dbReference type="EMBL" id="KAK5087471.1"/>
    </source>
</evidence>
<gene>
    <name evidence="2" type="ORF">LTR24_006662</name>
</gene>
<dbReference type="PANTHER" id="PTHR24419">
    <property type="entry name" value="INTERLEUKIN-1 RECEPTOR-ASSOCIATED KINASE"/>
    <property type="match status" value="1"/>
</dbReference>